<evidence type="ECO:0000259" key="13">
    <source>
        <dbReference type="Pfam" id="PF10502"/>
    </source>
</evidence>
<dbReference type="EC" id="3.4.21.89" evidence="5"/>
<evidence type="ECO:0000256" key="10">
    <source>
        <dbReference type="ARBA" id="ARBA00022946"/>
    </source>
</evidence>
<dbReference type="EMBL" id="PSQE01000003">
    <property type="protein sequence ID" value="RHN69467.1"/>
    <property type="molecule type" value="Genomic_DNA"/>
</dbReference>
<evidence type="ECO:0000313" key="14">
    <source>
        <dbReference type="EMBL" id="KEH35327.1"/>
    </source>
</evidence>
<evidence type="ECO:0000256" key="11">
    <source>
        <dbReference type="ARBA" id="ARBA00023136"/>
    </source>
</evidence>
<protein>
    <recommendedName>
        <fullName evidence="5">signal peptidase I</fullName>
        <ecNumber evidence="5">3.4.21.89</ecNumber>
    </recommendedName>
</protein>
<dbReference type="GO" id="GO:0004252">
    <property type="term" value="F:serine-type endopeptidase activity"/>
    <property type="evidence" value="ECO:0000318"/>
    <property type="project" value="GO_Central"/>
</dbReference>
<dbReference type="OrthoDB" id="308440at2759"/>
<dbReference type="Pfam" id="PF10502">
    <property type="entry name" value="Peptidase_S26"/>
    <property type="match status" value="1"/>
</dbReference>
<sequence>MSFLRPSAMYNFLITYPSSRWMPCQSWGFLRWPGLEGFLRLLVVFLLWSTFSHLCYIPSSSMYPTLHVGDRIIIEKASYYIRSPSIHDIITFRDPTQHSGDNTDVIFIKRVVAKEGDTVEVHHGGLYVNGVAQEEDFVVEKPTYTTKLTYVPKGHVYVLGDNRNNSYDSHIWGPLPMKNIVGRYAMCCHRPTN</sequence>
<dbReference type="GO" id="GO:0010027">
    <property type="term" value="P:thylakoid membrane organization"/>
    <property type="evidence" value="ECO:0000318"/>
    <property type="project" value="GO_Central"/>
</dbReference>
<keyword evidence="8" id="KW-0645">Protease</keyword>
<evidence type="ECO:0000313" key="17">
    <source>
        <dbReference type="Proteomes" id="UP000002051"/>
    </source>
</evidence>
<reference evidence="16" key="3">
    <citation type="submission" date="2015-04" db="UniProtKB">
        <authorList>
            <consortium name="EnsemblPlants"/>
        </authorList>
    </citation>
    <scope>IDENTIFICATION</scope>
    <source>
        <strain evidence="16">cv. Jemalong A17</strain>
    </source>
</reference>
<feature type="domain" description="Peptidase S26" evidence="13">
    <location>
        <begin position="39"/>
        <end position="186"/>
    </location>
</feature>
<dbReference type="InterPro" id="IPR019533">
    <property type="entry name" value="Peptidase_S26"/>
</dbReference>
<dbReference type="FunFam" id="2.10.109.10:FF:000012">
    <property type="entry name" value="Peptidase/ serine-type peptidase"/>
    <property type="match status" value="1"/>
</dbReference>
<evidence type="ECO:0000256" key="1">
    <source>
        <dbReference type="ARBA" id="ARBA00000677"/>
    </source>
</evidence>
<dbReference type="InterPro" id="IPR019756">
    <property type="entry name" value="Pept_S26A_signal_pept_1_Ser-AS"/>
</dbReference>
<accession>A0A072V0L3</accession>
<dbReference type="InterPro" id="IPR019758">
    <property type="entry name" value="Pept_S26A_signal_pept_1_CS"/>
</dbReference>
<dbReference type="NCBIfam" id="TIGR02227">
    <property type="entry name" value="sigpep_I_bact"/>
    <property type="match status" value="1"/>
</dbReference>
<dbReference type="PRINTS" id="PR00727">
    <property type="entry name" value="LEADERPTASE"/>
</dbReference>
<dbReference type="InterPro" id="IPR036286">
    <property type="entry name" value="LexA/Signal_pep-like_sf"/>
</dbReference>
<dbReference type="SUPFAM" id="SSF51306">
    <property type="entry name" value="LexA/Signal peptidase"/>
    <property type="match status" value="1"/>
</dbReference>
<evidence type="ECO:0000256" key="8">
    <source>
        <dbReference type="ARBA" id="ARBA00022670"/>
    </source>
</evidence>
<reference evidence="14 17" key="2">
    <citation type="journal article" date="2014" name="BMC Genomics">
        <title>An improved genome release (version Mt4.0) for the model legume Medicago truncatula.</title>
        <authorList>
            <person name="Tang H."/>
            <person name="Krishnakumar V."/>
            <person name="Bidwell S."/>
            <person name="Rosen B."/>
            <person name="Chan A."/>
            <person name="Zhou S."/>
            <person name="Gentzbittel L."/>
            <person name="Childs K.L."/>
            <person name="Yandell M."/>
            <person name="Gundlach H."/>
            <person name="Mayer K.F."/>
            <person name="Schwartz D.C."/>
            <person name="Town C.D."/>
        </authorList>
    </citation>
    <scope>GENOME REANNOTATION</scope>
    <source>
        <strain evidence="14">A17</strain>
        <strain evidence="16 17">cv. Jemalong A17</strain>
    </source>
</reference>
<evidence type="ECO:0000256" key="9">
    <source>
        <dbReference type="ARBA" id="ARBA00022801"/>
    </source>
</evidence>
<evidence type="ECO:0000256" key="6">
    <source>
        <dbReference type="ARBA" id="ARBA00022528"/>
    </source>
</evidence>
<evidence type="ECO:0000256" key="5">
    <source>
        <dbReference type="ARBA" id="ARBA00013208"/>
    </source>
</evidence>
<dbReference type="eggNOG" id="KOG0171">
    <property type="taxonomic scope" value="Eukaryota"/>
</dbReference>
<evidence type="ECO:0000313" key="16">
    <source>
        <dbReference type="EnsemblPlants" id="KEH35327"/>
    </source>
</evidence>
<feature type="active site" evidence="12">
    <location>
        <position position="61"/>
    </location>
</feature>
<dbReference type="KEGG" id="mtr:25489691"/>
<keyword evidence="9 15" id="KW-0378">Hydrolase</keyword>
<keyword evidence="7" id="KW-0934">Plastid</keyword>
<dbReference type="InterPro" id="IPR000223">
    <property type="entry name" value="Pept_S26A_signal_pept_1"/>
</dbReference>
<comment type="catalytic activity">
    <reaction evidence="1">
        <text>Cleavage of hydrophobic, N-terminal signal or leader sequences from secreted and periplasmic proteins.</text>
        <dbReference type="EC" id="3.4.21.89"/>
    </reaction>
</comment>
<dbReference type="Gramene" id="rna17943">
    <property type="protein sequence ID" value="RHN69467.1"/>
    <property type="gene ID" value="gene17943"/>
</dbReference>
<reference evidence="14 17" key="1">
    <citation type="journal article" date="2011" name="Nature">
        <title>The Medicago genome provides insight into the evolution of rhizobial symbioses.</title>
        <authorList>
            <person name="Young N.D."/>
            <person name="Debelle F."/>
            <person name="Oldroyd G.E."/>
            <person name="Geurts R."/>
            <person name="Cannon S.B."/>
            <person name="Udvardi M.K."/>
            <person name="Benedito V.A."/>
            <person name="Mayer K.F."/>
            <person name="Gouzy J."/>
            <person name="Schoof H."/>
            <person name="Van de Peer Y."/>
            <person name="Proost S."/>
            <person name="Cook D.R."/>
            <person name="Meyers B.C."/>
            <person name="Spannagl M."/>
            <person name="Cheung F."/>
            <person name="De Mita S."/>
            <person name="Krishnakumar V."/>
            <person name="Gundlach H."/>
            <person name="Zhou S."/>
            <person name="Mudge J."/>
            <person name="Bharti A.K."/>
            <person name="Murray J.D."/>
            <person name="Naoumkina M.A."/>
            <person name="Rosen B."/>
            <person name="Silverstein K.A."/>
            <person name="Tang H."/>
            <person name="Rombauts S."/>
            <person name="Zhao P.X."/>
            <person name="Zhou P."/>
            <person name="Barbe V."/>
            <person name="Bardou P."/>
            <person name="Bechner M."/>
            <person name="Bellec A."/>
            <person name="Berger A."/>
            <person name="Berges H."/>
            <person name="Bidwell S."/>
            <person name="Bisseling T."/>
            <person name="Choisne N."/>
            <person name="Couloux A."/>
            <person name="Denny R."/>
            <person name="Deshpande S."/>
            <person name="Dai X."/>
            <person name="Doyle J.J."/>
            <person name="Dudez A.M."/>
            <person name="Farmer A.D."/>
            <person name="Fouteau S."/>
            <person name="Franken C."/>
            <person name="Gibelin C."/>
            <person name="Gish J."/>
            <person name="Goldstein S."/>
            <person name="Gonzalez A.J."/>
            <person name="Green P.J."/>
            <person name="Hallab A."/>
            <person name="Hartog M."/>
            <person name="Hua A."/>
            <person name="Humphray S.J."/>
            <person name="Jeong D.H."/>
            <person name="Jing Y."/>
            <person name="Jocker A."/>
            <person name="Kenton S.M."/>
            <person name="Kim D.J."/>
            <person name="Klee K."/>
            <person name="Lai H."/>
            <person name="Lang C."/>
            <person name="Lin S."/>
            <person name="Macmil S.L."/>
            <person name="Magdelenat G."/>
            <person name="Matthews L."/>
            <person name="McCorrison J."/>
            <person name="Monaghan E.L."/>
            <person name="Mun J.H."/>
            <person name="Najar F.Z."/>
            <person name="Nicholson C."/>
            <person name="Noirot C."/>
            <person name="O'Bleness M."/>
            <person name="Paule C.R."/>
            <person name="Poulain J."/>
            <person name="Prion F."/>
            <person name="Qin B."/>
            <person name="Qu C."/>
            <person name="Retzel E.F."/>
            <person name="Riddle C."/>
            <person name="Sallet E."/>
            <person name="Samain S."/>
            <person name="Samson N."/>
            <person name="Sanders I."/>
            <person name="Saurat O."/>
            <person name="Scarpelli C."/>
            <person name="Schiex T."/>
            <person name="Segurens B."/>
            <person name="Severin A.J."/>
            <person name="Sherrier D.J."/>
            <person name="Shi R."/>
            <person name="Sims S."/>
            <person name="Singer S.R."/>
            <person name="Sinharoy S."/>
            <person name="Sterck L."/>
            <person name="Viollet A."/>
            <person name="Wang B.B."/>
            <person name="Wang K."/>
            <person name="Wang M."/>
            <person name="Wang X."/>
            <person name="Warfsmann J."/>
            <person name="Weissenbach J."/>
            <person name="White D.D."/>
            <person name="White J.D."/>
            <person name="Wiley G.B."/>
            <person name="Wincker P."/>
            <person name="Xing Y."/>
            <person name="Yang L."/>
            <person name="Yao Z."/>
            <person name="Ying F."/>
            <person name="Zhai J."/>
            <person name="Zhou L."/>
            <person name="Zuber A."/>
            <person name="Denarie J."/>
            <person name="Dixon R.A."/>
            <person name="May G.D."/>
            <person name="Schwartz D.C."/>
            <person name="Rogers J."/>
            <person name="Quetier F."/>
            <person name="Town C.D."/>
            <person name="Roe B.A."/>
        </authorList>
    </citation>
    <scope>NUCLEOTIDE SEQUENCE [LARGE SCALE GENOMIC DNA]</scope>
    <source>
        <strain evidence="14">A17</strain>
        <strain evidence="16 17">cv. Jemalong A17</strain>
    </source>
</reference>
<dbReference type="AlphaFoldDB" id="A0A072V0L3"/>
<dbReference type="Proteomes" id="UP000265566">
    <property type="component" value="Chromosome 3"/>
</dbReference>
<keyword evidence="11" id="KW-0472">Membrane</keyword>
<dbReference type="GO" id="GO:0009003">
    <property type="term" value="F:signal peptidase activity"/>
    <property type="evidence" value="ECO:0007669"/>
    <property type="project" value="UniProtKB-EC"/>
</dbReference>
<dbReference type="GO" id="GO:0006465">
    <property type="term" value="P:signal peptide processing"/>
    <property type="evidence" value="ECO:0000318"/>
    <property type="project" value="GO_Central"/>
</dbReference>
<comment type="subcellular location">
    <subcellularLocation>
        <location evidence="3">Membrane</location>
    </subcellularLocation>
    <subcellularLocation>
        <location evidence="2">Plastid</location>
        <location evidence="2">Chloroplast</location>
    </subcellularLocation>
</comment>
<comment type="similarity">
    <text evidence="4">Belongs to the peptidase S26 family.</text>
</comment>
<dbReference type="PROSITE" id="PS00501">
    <property type="entry name" value="SPASE_I_1"/>
    <property type="match status" value="1"/>
</dbReference>
<keyword evidence="6" id="KW-0150">Chloroplast</keyword>
<reference evidence="15" key="4">
    <citation type="journal article" date="2018" name="Nat. Plants">
        <title>Whole-genome landscape of Medicago truncatula symbiotic genes.</title>
        <authorList>
            <person name="Pecrix Y."/>
            <person name="Gamas P."/>
            <person name="Carrere S."/>
        </authorList>
    </citation>
    <scope>NUCLEOTIDE SEQUENCE</scope>
    <source>
        <tissue evidence="15">Leaves</tissue>
    </source>
</reference>
<evidence type="ECO:0000256" key="3">
    <source>
        <dbReference type="ARBA" id="ARBA00004370"/>
    </source>
</evidence>
<gene>
    <name evidence="16" type="primary">25489691</name>
    <name evidence="14" type="ordered locus">MTR_3g088435</name>
    <name evidence="15" type="ORF">MtrunA17_Chr3g0125071</name>
</gene>
<keyword evidence="17" id="KW-1185">Reference proteome</keyword>
<dbReference type="STRING" id="3880.A0A072V0L3"/>
<feature type="active site" evidence="12">
    <location>
        <position position="109"/>
    </location>
</feature>
<dbReference type="CDD" id="cd06530">
    <property type="entry name" value="S26_SPase_I"/>
    <property type="match status" value="1"/>
</dbReference>
<evidence type="ECO:0000313" key="15">
    <source>
        <dbReference type="EMBL" id="RHN69467.1"/>
    </source>
</evidence>
<dbReference type="EnsemblPlants" id="KEH35327">
    <property type="protein sequence ID" value="KEH35327"/>
    <property type="gene ID" value="MTR_3g088435"/>
</dbReference>
<dbReference type="PANTHER" id="PTHR43390">
    <property type="entry name" value="SIGNAL PEPTIDASE I"/>
    <property type="match status" value="1"/>
</dbReference>
<keyword evidence="10" id="KW-0809">Transit peptide</keyword>
<organism evidence="14 17">
    <name type="scientific">Medicago truncatula</name>
    <name type="common">Barrel medic</name>
    <name type="synonym">Medicago tribuloides</name>
    <dbReference type="NCBI Taxonomy" id="3880"/>
    <lineage>
        <taxon>Eukaryota</taxon>
        <taxon>Viridiplantae</taxon>
        <taxon>Streptophyta</taxon>
        <taxon>Embryophyta</taxon>
        <taxon>Tracheophyta</taxon>
        <taxon>Spermatophyta</taxon>
        <taxon>Magnoliopsida</taxon>
        <taxon>eudicotyledons</taxon>
        <taxon>Gunneridae</taxon>
        <taxon>Pentapetalae</taxon>
        <taxon>rosids</taxon>
        <taxon>fabids</taxon>
        <taxon>Fabales</taxon>
        <taxon>Fabaceae</taxon>
        <taxon>Papilionoideae</taxon>
        <taxon>50 kb inversion clade</taxon>
        <taxon>NPAAA clade</taxon>
        <taxon>Hologalegina</taxon>
        <taxon>IRL clade</taxon>
        <taxon>Trifolieae</taxon>
        <taxon>Medicago</taxon>
    </lineage>
</organism>
<dbReference type="PANTHER" id="PTHR43390:SF10">
    <property type="entry name" value="PEPTIDASE S26 DOMAIN-CONTAINING PROTEIN"/>
    <property type="match status" value="1"/>
</dbReference>
<dbReference type="PROSITE" id="PS00761">
    <property type="entry name" value="SPASE_I_3"/>
    <property type="match status" value="1"/>
</dbReference>
<evidence type="ECO:0000256" key="12">
    <source>
        <dbReference type="PIRSR" id="PIRSR600223-1"/>
    </source>
</evidence>
<evidence type="ECO:0000256" key="2">
    <source>
        <dbReference type="ARBA" id="ARBA00004229"/>
    </source>
</evidence>
<name>A0A072V0L3_MEDTR</name>
<dbReference type="GO" id="GO:0009535">
    <property type="term" value="C:chloroplast thylakoid membrane"/>
    <property type="evidence" value="ECO:0000318"/>
    <property type="project" value="GO_Central"/>
</dbReference>
<evidence type="ECO:0000256" key="7">
    <source>
        <dbReference type="ARBA" id="ARBA00022640"/>
    </source>
</evidence>
<dbReference type="HOGENOM" id="CLU_028723_8_0_1"/>
<proteinExistence type="inferred from homology"/>
<dbReference type="EMBL" id="CM001219">
    <property type="protein sequence ID" value="KEH35327.1"/>
    <property type="molecule type" value="Genomic_DNA"/>
</dbReference>
<evidence type="ECO:0000256" key="4">
    <source>
        <dbReference type="ARBA" id="ARBA00009370"/>
    </source>
</evidence>
<dbReference type="PaxDb" id="3880-AET04948"/>
<dbReference type="Proteomes" id="UP000002051">
    <property type="component" value="Chromosome 3"/>
</dbReference>
<dbReference type="Gene3D" id="2.10.109.10">
    <property type="entry name" value="Umud Fragment, subunit A"/>
    <property type="match status" value="1"/>
</dbReference>